<dbReference type="AlphaFoldDB" id="A0A1M5V7C0"/>
<sequence length="127" mass="15103">MKKTTMKKRKKIFTVSIILTLLLSIGIFLVYTFFYNINHLPQGDFLSESTSPDGTYTIKTYICPRRGRENSFAVRAELIINSEPNKIKNIYWDYRVNEANITWEDEETVIINKHKLTLPYDKYDWRN</sequence>
<gene>
    <name evidence="2" type="ORF">SAMN02745196_01151</name>
</gene>
<keyword evidence="1" id="KW-0812">Transmembrane</keyword>
<accession>A0A1M5V7C0</accession>
<name>A0A1M5V7C0_9CLOT</name>
<reference evidence="2 3" key="1">
    <citation type="submission" date="2016-11" db="EMBL/GenBank/DDBJ databases">
        <authorList>
            <person name="Jaros S."/>
            <person name="Januszkiewicz K."/>
            <person name="Wedrychowicz H."/>
        </authorList>
    </citation>
    <scope>NUCLEOTIDE SEQUENCE [LARGE SCALE GENOMIC DNA]</scope>
    <source>
        <strain evidence="2 3">DSM 3089</strain>
    </source>
</reference>
<dbReference type="OrthoDB" id="2357451at2"/>
<evidence type="ECO:0000313" key="3">
    <source>
        <dbReference type="Proteomes" id="UP000184526"/>
    </source>
</evidence>
<protein>
    <recommendedName>
        <fullName evidence="4">DUF5412 domain-containing protein</fullName>
    </recommendedName>
</protein>
<evidence type="ECO:0000313" key="2">
    <source>
        <dbReference type="EMBL" id="SHH71162.1"/>
    </source>
</evidence>
<feature type="transmembrane region" description="Helical" evidence="1">
    <location>
        <begin position="12"/>
        <end position="34"/>
    </location>
</feature>
<evidence type="ECO:0000256" key="1">
    <source>
        <dbReference type="SAM" id="Phobius"/>
    </source>
</evidence>
<dbReference type="Pfam" id="PF17428">
    <property type="entry name" value="DUF5412"/>
    <property type="match status" value="1"/>
</dbReference>
<keyword evidence="1" id="KW-1133">Transmembrane helix</keyword>
<dbReference type="InterPro" id="IPR035406">
    <property type="entry name" value="DUF5412"/>
</dbReference>
<evidence type="ECO:0008006" key="4">
    <source>
        <dbReference type="Google" id="ProtNLM"/>
    </source>
</evidence>
<proteinExistence type="predicted"/>
<keyword evidence="3" id="KW-1185">Reference proteome</keyword>
<dbReference type="Proteomes" id="UP000184526">
    <property type="component" value="Unassembled WGS sequence"/>
</dbReference>
<dbReference type="RefSeq" id="WP_072830956.1">
    <property type="nucleotide sequence ID" value="NZ_FQXP01000004.1"/>
</dbReference>
<dbReference type="EMBL" id="FQXP01000004">
    <property type="protein sequence ID" value="SHH71162.1"/>
    <property type="molecule type" value="Genomic_DNA"/>
</dbReference>
<organism evidence="2 3">
    <name type="scientific">Clostridium collagenovorans DSM 3089</name>
    <dbReference type="NCBI Taxonomy" id="1121306"/>
    <lineage>
        <taxon>Bacteria</taxon>
        <taxon>Bacillati</taxon>
        <taxon>Bacillota</taxon>
        <taxon>Clostridia</taxon>
        <taxon>Eubacteriales</taxon>
        <taxon>Clostridiaceae</taxon>
        <taxon>Clostridium</taxon>
    </lineage>
</organism>
<keyword evidence="1" id="KW-0472">Membrane</keyword>